<sequence length="52" mass="5270">MPISVIAPHVVSRRPAELIALAPTVAAATRLPMLATVVVGVVSSGLSRHCPG</sequence>
<dbReference type="AlphaFoldDB" id="W0V7H3"/>
<gene>
    <name evidence="1" type="ORF">GJA_4174</name>
</gene>
<name>W0V7H3_9BURK</name>
<dbReference type="STRING" id="1349767.GJA_4174"/>
<keyword evidence="2" id="KW-1185">Reference proteome</keyword>
<dbReference type="PATRIC" id="fig|1349767.4.peg.749"/>
<dbReference type="EMBL" id="HG322949">
    <property type="protein sequence ID" value="CDG84784.1"/>
    <property type="molecule type" value="Genomic_DNA"/>
</dbReference>
<dbReference type="KEGG" id="jag:GJA_4174"/>
<dbReference type="HOGENOM" id="CLU_214370_0_0_4"/>
<reference evidence="1 2" key="1">
    <citation type="journal article" date="2015" name="Genome Announc.">
        <title>Genome Sequence of Mushroom Soft-Rot Pathogen Janthinobacterium agaricidamnosum.</title>
        <authorList>
            <person name="Graupner K."/>
            <person name="Lackner G."/>
            <person name="Hertweck C."/>
        </authorList>
    </citation>
    <scope>NUCLEOTIDE SEQUENCE [LARGE SCALE GENOMIC DNA]</scope>
    <source>
        <strain evidence="2">NBRC 102515 / DSM 9628</strain>
    </source>
</reference>
<evidence type="ECO:0000313" key="2">
    <source>
        <dbReference type="Proteomes" id="UP000027604"/>
    </source>
</evidence>
<proteinExistence type="predicted"/>
<evidence type="ECO:0000313" key="1">
    <source>
        <dbReference type="EMBL" id="CDG84784.1"/>
    </source>
</evidence>
<protein>
    <submittedName>
        <fullName evidence="1">Uncharacterized protein</fullName>
    </submittedName>
</protein>
<organism evidence="1 2">
    <name type="scientific">Janthinobacterium agaricidamnosum NBRC 102515 = DSM 9628</name>
    <dbReference type="NCBI Taxonomy" id="1349767"/>
    <lineage>
        <taxon>Bacteria</taxon>
        <taxon>Pseudomonadati</taxon>
        <taxon>Pseudomonadota</taxon>
        <taxon>Betaproteobacteria</taxon>
        <taxon>Burkholderiales</taxon>
        <taxon>Oxalobacteraceae</taxon>
        <taxon>Janthinobacterium</taxon>
    </lineage>
</organism>
<dbReference type="Proteomes" id="UP000027604">
    <property type="component" value="Chromosome I"/>
</dbReference>
<dbReference type="eggNOG" id="COG4541">
    <property type="taxonomic scope" value="Bacteria"/>
</dbReference>
<accession>W0V7H3</accession>